<dbReference type="InterPro" id="IPR050706">
    <property type="entry name" value="Cyclic-di-GMP_PDE-like"/>
</dbReference>
<dbReference type="CDD" id="cd01949">
    <property type="entry name" value="GGDEF"/>
    <property type="match status" value="1"/>
</dbReference>
<reference evidence="6 7" key="1">
    <citation type="journal article" date="2016" name="Appl. Environ. Microbiol.">
        <title>Lack of Overt Genome Reduction in the Bryostatin-Producing Bryozoan Symbiont "Candidatus Endobugula sertula".</title>
        <authorList>
            <person name="Miller I.J."/>
            <person name="Vanee N."/>
            <person name="Fong S.S."/>
            <person name="Lim-Fong G.E."/>
            <person name="Kwan J.C."/>
        </authorList>
    </citation>
    <scope>NUCLEOTIDE SEQUENCE [LARGE SCALE GENOMIC DNA]</scope>
    <source>
        <strain evidence="6">AB1-4</strain>
    </source>
</reference>
<dbReference type="SUPFAM" id="SSF55073">
    <property type="entry name" value="Nucleotide cyclase"/>
    <property type="match status" value="1"/>
</dbReference>
<sequence length="624" mass="71480">MASKGSTTDSKTHVSRSQQEGKYGKGEISQIDYTEKGEKKTFFEYKLPIYFDHGVGEQPELIGYCYIYANQTLIFERVQYGFIIIIVNSLIKTVALWFIFLFFTRRIIAMPLSALTQATKQLDPSDQKSFRHCDKLDKIFYSGNDDEIYHLTNSFLKMRDAVIEKFDEIEQQNATLEERVKERTSTIEEVNKELKHLSLHDPLTGLPNRNLFHDRLEHLLLMAKRDNFCFAVASMDLRKFKEINDTFGHLAGDAVLKELSKRMQGAIRSVDTVARMGGDEFALLVQGVNAEAVDIVGKKIVACTYQPIIFEQQSIIAGVNIGFSIYPDHANNADALYKSADIAMYTAKKNEKGIAVFTPIVNQELERREIISQGLNDAIEKEQFQLYYQPIICGKTYKVHGLEALIRWEHPKLGFIPSGEFIPIAERSNIIKLLTDWVLHQALLDSKQFEQSGYNLSISVNISGRLISDSTFNVNFQKIIQQYQFPNEKIKLEITESSMMKNPQQALKTLEQLKTLGVSISIDDFGTGYSSFSYLARLPVDELKIDRTFLKDFNKNGRVVIQAITDLAHRLELEVVAEGVENKEVLQRIQEFGCDYWQGYHFSRPIPLTQLLQWLAEFETRSEQ</sequence>
<name>A0A1D2QN57_9GAMM</name>
<dbReference type="CDD" id="cd01948">
    <property type="entry name" value="EAL"/>
    <property type="match status" value="1"/>
</dbReference>
<evidence type="ECO:0000313" key="6">
    <source>
        <dbReference type="EMBL" id="ODS23008.1"/>
    </source>
</evidence>
<dbReference type="PROSITE" id="PS50887">
    <property type="entry name" value="GGDEF"/>
    <property type="match status" value="1"/>
</dbReference>
<dbReference type="InterPro" id="IPR035919">
    <property type="entry name" value="EAL_sf"/>
</dbReference>
<dbReference type="Pfam" id="PF00563">
    <property type="entry name" value="EAL"/>
    <property type="match status" value="1"/>
</dbReference>
<feature type="domain" description="EAL" evidence="4">
    <location>
        <begin position="368"/>
        <end position="619"/>
    </location>
</feature>
<feature type="compositionally biased region" description="Polar residues" evidence="2">
    <location>
        <begin position="1"/>
        <end position="20"/>
    </location>
</feature>
<dbReference type="SUPFAM" id="SSF141868">
    <property type="entry name" value="EAL domain-like"/>
    <property type="match status" value="1"/>
</dbReference>
<evidence type="ECO:0000313" key="7">
    <source>
        <dbReference type="Proteomes" id="UP000242502"/>
    </source>
</evidence>
<feature type="region of interest" description="Disordered" evidence="2">
    <location>
        <begin position="1"/>
        <end position="25"/>
    </location>
</feature>
<evidence type="ECO:0008006" key="8">
    <source>
        <dbReference type="Google" id="ProtNLM"/>
    </source>
</evidence>
<dbReference type="Proteomes" id="UP000242502">
    <property type="component" value="Unassembled WGS sequence"/>
</dbReference>
<proteinExistence type="predicted"/>
<dbReference type="AlphaFoldDB" id="A0A1D2QN57"/>
<gene>
    <name evidence="6" type="ORF">AB835_10980</name>
</gene>
<dbReference type="InterPro" id="IPR043128">
    <property type="entry name" value="Rev_trsase/Diguanyl_cyclase"/>
</dbReference>
<organism evidence="6 7">
    <name type="scientific">Candidatus Endobugula sertula</name>
    <name type="common">Bugula neritina bacterial symbiont</name>
    <dbReference type="NCBI Taxonomy" id="62101"/>
    <lineage>
        <taxon>Bacteria</taxon>
        <taxon>Pseudomonadati</taxon>
        <taxon>Pseudomonadota</taxon>
        <taxon>Gammaproteobacteria</taxon>
        <taxon>Cellvibrionales</taxon>
        <taxon>Cellvibrionaceae</taxon>
        <taxon>Candidatus Endobugula</taxon>
    </lineage>
</organism>
<dbReference type="Pfam" id="PF00990">
    <property type="entry name" value="GGDEF"/>
    <property type="match status" value="1"/>
</dbReference>
<dbReference type="PANTHER" id="PTHR33121">
    <property type="entry name" value="CYCLIC DI-GMP PHOSPHODIESTERASE PDEF"/>
    <property type="match status" value="1"/>
</dbReference>
<dbReference type="PANTHER" id="PTHR33121:SF70">
    <property type="entry name" value="SIGNALING PROTEIN YKOW"/>
    <property type="match status" value="1"/>
</dbReference>
<dbReference type="STRING" id="62101.AB835_10980"/>
<dbReference type="PROSITE" id="PS50883">
    <property type="entry name" value="EAL"/>
    <property type="match status" value="1"/>
</dbReference>
<dbReference type="InterPro" id="IPR001633">
    <property type="entry name" value="EAL_dom"/>
</dbReference>
<feature type="domain" description="GGDEF" evidence="5">
    <location>
        <begin position="228"/>
        <end position="359"/>
    </location>
</feature>
<accession>A0A1D2QN57</accession>
<keyword evidence="3" id="KW-0812">Transmembrane</keyword>
<protein>
    <recommendedName>
        <fullName evidence="8">Diguanylate cyclase</fullName>
    </recommendedName>
</protein>
<evidence type="ECO:0000259" key="5">
    <source>
        <dbReference type="PROSITE" id="PS50887"/>
    </source>
</evidence>
<feature type="transmembrane region" description="Helical" evidence="3">
    <location>
        <begin position="80"/>
        <end position="103"/>
    </location>
</feature>
<keyword evidence="3" id="KW-0472">Membrane</keyword>
<keyword evidence="1" id="KW-0175">Coiled coil</keyword>
<dbReference type="InterPro" id="IPR000160">
    <property type="entry name" value="GGDEF_dom"/>
</dbReference>
<keyword evidence="3" id="KW-1133">Transmembrane helix</keyword>
<dbReference type="Gene3D" id="6.10.340.10">
    <property type="match status" value="1"/>
</dbReference>
<evidence type="ECO:0000256" key="2">
    <source>
        <dbReference type="SAM" id="MobiDB-lite"/>
    </source>
</evidence>
<dbReference type="SMART" id="SM00052">
    <property type="entry name" value="EAL"/>
    <property type="match status" value="1"/>
</dbReference>
<dbReference type="EMBL" id="MDLC01000042">
    <property type="protein sequence ID" value="ODS23008.1"/>
    <property type="molecule type" value="Genomic_DNA"/>
</dbReference>
<dbReference type="SMART" id="SM00267">
    <property type="entry name" value="GGDEF"/>
    <property type="match status" value="1"/>
</dbReference>
<dbReference type="Gene3D" id="3.30.70.270">
    <property type="match status" value="1"/>
</dbReference>
<comment type="caution">
    <text evidence="6">The sequence shown here is derived from an EMBL/GenBank/DDBJ whole genome shotgun (WGS) entry which is preliminary data.</text>
</comment>
<dbReference type="NCBIfam" id="TIGR00254">
    <property type="entry name" value="GGDEF"/>
    <property type="match status" value="1"/>
</dbReference>
<feature type="coiled-coil region" evidence="1">
    <location>
        <begin position="159"/>
        <end position="193"/>
    </location>
</feature>
<evidence type="ECO:0000256" key="1">
    <source>
        <dbReference type="SAM" id="Coils"/>
    </source>
</evidence>
<dbReference type="GO" id="GO:0071111">
    <property type="term" value="F:cyclic-guanylate-specific phosphodiesterase activity"/>
    <property type="evidence" value="ECO:0007669"/>
    <property type="project" value="InterPro"/>
</dbReference>
<dbReference type="Gene3D" id="3.20.20.450">
    <property type="entry name" value="EAL domain"/>
    <property type="match status" value="1"/>
</dbReference>
<dbReference type="InterPro" id="IPR029787">
    <property type="entry name" value="Nucleotide_cyclase"/>
</dbReference>
<evidence type="ECO:0000256" key="3">
    <source>
        <dbReference type="SAM" id="Phobius"/>
    </source>
</evidence>
<evidence type="ECO:0000259" key="4">
    <source>
        <dbReference type="PROSITE" id="PS50883"/>
    </source>
</evidence>